<name>A0A372MFQ9_9SPIR</name>
<sequence>MPNNKVLSLKTISNEVFRGDTPECSKQALQIAMQVVPNPVSGTMLAILAYRRLFPCLPLNAQPN</sequence>
<dbReference type="AlphaFoldDB" id="A0A372MFQ9"/>
<keyword evidence="2" id="KW-1185">Reference proteome</keyword>
<organism evidence="1 2">
    <name type="scientific">Sphaerochaeta halotolerans</name>
    <dbReference type="NCBI Taxonomy" id="2293840"/>
    <lineage>
        <taxon>Bacteria</taxon>
        <taxon>Pseudomonadati</taxon>
        <taxon>Spirochaetota</taxon>
        <taxon>Spirochaetia</taxon>
        <taxon>Spirochaetales</taxon>
        <taxon>Sphaerochaetaceae</taxon>
        <taxon>Sphaerochaeta</taxon>
    </lineage>
</organism>
<protein>
    <submittedName>
        <fullName evidence="1">Uncharacterized protein</fullName>
    </submittedName>
</protein>
<reference evidence="1 2" key="2">
    <citation type="submission" date="2018-09" db="EMBL/GenBank/DDBJ databases">
        <title>Genome of Sphaerochaeta halotolerans strain 4-11.</title>
        <authorList>
            <person name="Nazina T.N."/>
            <person name="Sokolova D.S."/>
        </authorList>
    </citation>
    <scope>NUCLEOTIDE SEQUENCE [LARGE SCALE GENOMIC DNA]</scope>
    <source>
        <strain evidence="1 2">4-11</strain>
    </source>
</reference>
<reference evidence="2" key="1">
    <citation type="submission" date="2018-08" db="EMBL/GenBank/DDBJ databases">
        <authorList>
            <person name="Grouzdev D.S."/>
            <person name="Krutkina M.S."/>
        </authorList>
    </citation>
    <scope>NUCLEOTIDE SEQUENCE [LARGE SCALE GENOMIC DNA]</scope>
    <source>
        <strain evidence="2">4-11</strain>
    </source>
</reference>
<comment type="caution">
    <text evidence="1">The sequence shown here is derived from an EMBL/GenBank/DDBJ whole genome shotgun (WGS) entry which is preliminary data.</text>
</comment>
<gene>
    <name evidence="1" type="ORF">DYP60_08905</name>
</gene>
<proteinExistence type="predicted"/>
<evidence type="ECO:0000313" key="2">
    <source>
        <dbReference type="Proteomes" id="UP000264002"/>
    </source>
</evidence>
<dbReference type="Proteomes" id="UP000264002">
    <property type="component" value="Unassembled WGS sequence"/>
</dbReference>
<evidence type="ECO:0000313" key="1">
    <source>
        <dbReference type="EMBL" id="RFU94621.1"/>
    </source>
</evidence>
<accession>A0A372MFQ9</accession>
<dbReference type="EMBL" id="QUWK01000008">
    <property type="protein sequence ID" value="RFU94621.1"/>
    <property type="molecule type" value="Genomic_DNA"/>
</dbReference>